<dbReference type="PANTHER" id="PTHR13468">
    <property type="entry name" value="DEK PROTEIN"/>
    <property type="match status" value="1"/>
</dbReference>
<sequence length="421" mass="47487">YIWANLDHTEVKIHRQIIKKAYISRPSSRWIARPVTSEGGEAAANGTVSPTKSNNDVSEKKDEKKEEVEEMCEDTEDKVKDKSEEVNADQKDAEVGKGEKEEEKEVVDSKEEGGDERTEETKSDAMEVDDVGNAKEQSDDKNAEIADVEEAGSKKDATKKSGEEKGKKKKATEEKKKNDEPKTPVGPTMDRPVRERKSVERLVAIIEQDSGKEFHVEKGRGTALKDIPNVAYKLSKKKVADDTLKQLHTVLFVRRGKALEIKSNILRFSGFVWHENEEKQKTKVHEKLDKFNKEKLFDFCDLLDVQITRTTAKKEDVIAKLIDFLLVPHATTSSSKGNKRKRVNKKSPTSEVTPSKDSSKKNKSASKEQKGTPKKEDSEEDQEDGNNEHQNVNGGPEKSDESEDHVSEPESAEEDNKKRKR</sequence>
<feature type="compositionally biased region" description="Basic and acidic residues" evidence="1">
    <location>
        <begin position="357"/>
        <end position="377"/>
    </location>
</feature>
<feature type="compositionally biased region" description="Basic and acidic residues" evidence="1">
    <location>
        <begin position="404"/>
        <end position="421"/>
    </location>
</feature>
<evidence type="ECO:0000256" key="1">
    <source>
        <dbReference type="SAM" id="MobiDB-lite"/>
    </source>
</evidence>
<evidence type="ECO:0000313" key="3">
    <source>
        <dbReference type="Proteomes" id="UP001206925"/>
    </source>
</evidence>
<feature type="compositionally biased region" description="Basic and acidic residues" evidence="1">
    <location>
        <begin position="77"/>
        <end position="125"/>
    </location>
</feature>
<feature type="non-terminal residue" evidence="2">
    <location>
        <position position="421"/>
    </location>
</feature>
<feature type="compositionally biased region" description="Basic and acidic residues" evidence="1">
    <location>
        <begin position="132"/>
        <end position="144"/>
    </location>
</feature>
<dbReference type="InterPro" id="IPR044198">
    <property type="entry name" value="DEK"/>
</dbReference>
<accession>A0AAD5GBT0</accession>
<keyword evidence="3" id="KW-1185">Reference proteome</keyword>
<evidence type="ECO:0000313" key="2">
    <source>
        <dbReference type="EMBL" id="KAI7734413.1"/>
    </source>
</evidence>
<feature type="compositionally biased region" description="Basic and acidic residues" evidence="1">
    <location>
        <begin position="57"/>
        <end position="67"/>
    </location>
</feature>
<feature type="compositionally biased region" description="Polar residues" evidence="1">
    <location>
        <begin position="46"/>
        <end position="56"/>
    </location>
</feature>
<reference evidence="2" key="1">
    <citation type="submission" date="2022-06" db="EMBL/GenBank/DDBJ databases">
        <title>Uncovering the hologenomic basis of an extraordinary plant invasion.</title>
        <authorList>
            <person name="Bieker V.C."/>
            <person name="Martin M.D."/>
            <person name="Gilbert T."/>
            <person name="Hodgins K."/>
            <person name="Battlay P."/>
            <person name="Petersen B."/>
            <person name="Wilson J."/>
        </authorList>
    </citation>
    <scope>NUCLEOTIDE SEQUENCE</scope>
    <source>
        <strain evidence="2">AA19_3_7</strain>
        <tissue evidence="2">Leaf</tissue>
    </source>
</reference>
<dbReference type="AlphaFoldDB" id="A0AAD5GBT0"/>
<gene>
    <name evidence="2" type="ORF">M8C21_004062</name>
</gene>
<dbReference type="Proteomes" id="UP001206925">
    <property type="component" value="Unassembled WGS sequence"/>
</dbReference>
<feature type="region of interest" description="Disordered" evidence="1">
    <location>
        <begin position="331"/>
        <end position="421"/>
    </location>
</feature>
<dbReference type="GO" id="GO:0042393">
    <property type="term" value="F:histone binding"/>
    <property type="evidence" value="ECO:0007669"/>
    <property type="project" value="TreeGrafter"/>
</dbReference>
<dbReference type="GO" id="GO:2000779">
    <property type="term" value="P:regulation of double-strand break repair"/>
    <property type="evidence" value="ECO:0007669"/>
    <property type="project" value="TreeGrafter"/>
</dbReference>
<dbReference type="GO" id="GO:0006325">
    <property type="term" value="P:chromatin organization"/>
    <property type="evidence" value="ECO:0007669"/>
    <property type="project" value="InterPro"/>
</dbReference>
<organism evidence="2 3">
    <name type="scientific">Ambrosia artemisiifolia</name>
    <name type="common">Common ragweed</name>
    <dbReference type="NCBI Taxonomy" id="4212"/>
    <lineage>
        <taxon>Eukaryota</taxon>
        <taxon>Viridiplantae</taxon>
        <taxon>Streptophyta</taxon>
        <taxon>Embryophyta</taxon>
        <taxon>Tracheophyta</taxon>
        <taxon>Spermatophyta</taxon>
        <taxon>Magnoliopsida</taxon>
        <taxon>eudicotyledons</taxon>
        <taxon>Gunneridae</taxon>
        <taxon>Pentapetalae</taxon>
        <taxon>asterids</taxon>
        <taxon>campanulids</taxon>
        <taxon>Asterales</taxon>
        <taxon>Asteraceae</taxon>
        <taxon>Asteroideae</taxon>
        <taxon>Heliantheae alliance</taxon>
        <taxon>Heliantheae</taxon>
        <taxon>Ambrosia</taxon>
    </lineage>
</organism>
<dbReference type="GO" id="GO:0003677">
    <property type="term" value="F:DNA binding"/>
    <property type="evidence" value="ECO:0007669"/>
    <property type="project" value="InterPro"/>
</dbReference>
<dbReference type="EMBL" id="JAMZMK010009730">
    <property type="protein sequence ID" value="KAI7734413.1"/>
    <property type="molecule type" value="Genomic_DNA"/>
</dbReference>
<evidence type="ECO:0008006" key="4">
    <source>
        <dbReference type="Google" id="ProtNLM"/>
    </source>
</evidence>
<feature type="compositionally biased region" description="Basic and acidic residues" evidence="1">
    <location>
        <begin position="151"/>
        <end position="182"/>
    </location>
</feature>
<comment type="caution">
    <text evidence="2">The sequence shown here is derived from an EMBL/GenBank/DDBJ whole genome shotgun (WGS) entry which is preliminary data.</text>
</comment>
<proteinExistence type="predicted"/>
<feature type="non-terminal residue" evidence="2">
    <location>
        <position position="1"/>
    </location>
</feature>
<protein>
    <recommendedName>
        <fullName evidence="4">DEK C-terminal domain-containing protein</fullName>
    </recommendedName>
</protein>
<name>A0AAD5GBT0_AMBAR</name>
<dbReference type="GO" id="GO:0005634">
    <property type="term" value="C:nucleus"/>
    <property type="evidence" value="ECO:0007669"/>
    <property type="project" value="TreeGrafter"/>
</dbReference>
<feature type="region of interest" description="Disordered" evidence="1">
    <location>
        <begin position="36"/>
        <end position="196"/>
    </location>
</feature>
<dbReference type="PANTHER" id="PTHR13468:SF22">
    <property type="entry name" value="DEK DOMAIN-CONTAINING CHROMATIN-ASSOCIATED PROTEIN 3"/>
    <property type="match status" value="1"/>
</dbReference>